<proteinExistence type="predicted"/>
<evidence type="ECO:0000313" key="2">
    <source>
        <dbReference type="EMBL" id="MBW4434277.1"/>
    </source>
</evidence>
<comment type="caution">
    <text evidence="2">The sequence shown here is derived from an EMBL/GenBank/DDBJ whole genome shotgun (WGS) entry which is preliminary data.</text>
</comment>
<keyword evidence="1" id="KW-0472">Membrane</keyword>
<dbReference type="SUPFAM" id="SSF53850">
    <property type="entry name" value="Periplasmic binding protein-like II"/>
    <property type="match status" value="1"/>
</dbReference>
<dbReference type="AlphaFoldDB" id="A0A9E3LUX3"/>
<evidence type="ECO:0000313" key="3">
    <source>
        <dbReference type="Proteomes" id="UP000813215"/>
    </source>
</evidence>
<name>A0A9E3LUX3_9NOST</name>
<keyword evidence="1" id="KW-1133">Transmembrane helix</keyword>
<dbReference type="Pfam" id="PF12974">
    <property type="entry name" value="Phosphonate-bd"/>
    <property type="match status" value="1"/>
</dbReference>
<evidence type="ECO:0000256" key="1">
    <source>
        <dbReference type="SAM" id="Phobius"/>
    </source>
</evidence>
<reference evidence="2" key="1">
    <citation type="submission" date="2021-05" db="EMBL/GenBank/DDBJ databases">
        <authorList>
            <person name="Pietrasiak N."/>
            <person name="Ward R."/>
            <person name="Stajich J.E."/>
            <person name="Kurbessoian T."/>
        </authorList>
    </citation>
    <scope>NUCLEOTIDE SEQUENCE</scope>
    <source>
        <strain evidence="2">HA4357-MV3</strain>
    </source>
</reference>
<dbReference type="EMBL" id="JAHHHW010000125">
    <property type="protein sequence ID" value="MBW4434277.1"/>
    <property type="molecule type" value="Genomic_DNA"/>
</dbReference>
<sequence length="487" mass="55343">MNESEIIRLADLLNMNNRQIKQVSNKLGRGEAILDCTGYNDAIPDHKLKILFSGIPSEWQRPSELYNFINLDTLESNLSHQINQYILSSDNEQINKPLFWRICFFVISLSILILGAKYVEFLRKPKVGFSYIKIGSMWKPENYASLADYLQNQLIPNDFIKFLKGERVKVIHEGDKTLNYQTAKERIFRKEWDIAFTLSPVLSITAKDSGYTFVANMFPDQPTYYRSAIYVRADSQIQSLSDLKPTTVIAMGDFNSVSSFYVPVYDLYGKSLTVKMGFRGQEIRELIEKGKADVGVGAYGDTIQNNSNIRIIHLSKVIPGSGVYLSPNLPIPDRATLKKVLLHAPKEVNKKANYDLNKEVNYQSLIGIIQKTEKVLECADFTKNPVNFFCHFNKSFSKPVQPINITASVNGFSYINSNMIKLTLEDEKSKIYTLVTFVNLLNQASNGMSVINLQKKQIQIIGAVPKRRADESFEVIITRPNQVKVLN</sequence>
<feature type="transmembrane region" description="Helical" evidence="1">
    <location>
        <begin position="98"/>
        <end position="116"/>
    </location>
</feature>
<gene>
    <name evidence="2" type="ORF">KME28_21810</name>
</gene>
<organism evidence="2 3">
    <name type="scientific">Pelatocladus maniniholoensis HA4357-MV3</name>
    <dbReference type="NCBI Taxonomy" id="1117104"/>
    <lineage>
        <taxon>Bacteria</taxon>
        <taxon>Bacillati</taxon>
        <taxon>Cyanobacteriota</taxon>
        <taxon>Cyanophyceae</taxon>
        <taxon>Nostocales</taxon>
        <taxon>Nostocaceae</taxon>
        <taxon>Pelatocladus</taxon>
    </lineage>
</organism>
<dbReference type="Gene3D" id="3.40.190.10">
    <property type="entry name" value="Periplasmic binding protein-like II"/>
    <property type="match status" value="2"/>
</dbReference>
<accession>A0A9E3LUX3</accession>
<dbReference type="Proteomes" id="UP000813215">
    <property type="component" value="Unassembled WGS sequence"/>
</dbReference>
<reference evidence="2" key="2">
    <citation type="journal article" date="2022" name="Microbiol. Resour. Announc.">
        <title>Metagenome Sequencing to Explore Phylogenomics of Terrestrial Cyanobacteria.</title>
        <authorList>
            <person name="Ward R.D."/>
            <person name="Stajich J.E."/>
            <person name="Johansen J.R."/>
            <person name="Huntemann M."/>
            <person name="Clum A."/>
            <person name="Foster B."/>
            <person name="Foster B."/>
            <person name="Roux S."/>
            <person name="Palaniappan K."/>
            <person name="Varghese N."/>
            <person name="Mukherjee S."/>
            <person name="Reddy T.B.K."/>
            <person name="Daum C."/>
            <person name="Copeland A."/>
            <person name="Chen I.A."/>
            <person name="Ivanova N.N."/>
            <person name="Kyrpides N.C."/>
            <person name="Shapiro N."/>
            <person name="Eloe-Fadrosh E.A."/>
            <person name="Pietrasiak N."/>
        </authorList>
    </citation>
    <scope>NUCLEOTIDE SEQUENCE</scope>
    <source>
        <strain evidence="2">HA4357-MV3</strain>
    </source>
</reference>
<protein>
    <submittedName>
        <fullName evidence="2">Phosphate/phosphite/phosphonate ABC transporter substrate-binding protein</fullName>
    </submittedName>
</protein>
<keyword evidence="1" id="KW-0812">Transmembrane</keyword>